<name>A0A0G2AC89_9BACT</name>
<gene>
    <name evidence="2" type="ORF">UY72_C0025G0015</name>
</gene>
<sequence length="511" mass="58927">MSVEQGHERPATFLDAGPLREGSFEYKEMRARVHKDVPKVFGEHLLHERKRLQKRYASAVECVRAQQVVVENAPHDVAGLEANIARLEHSLREKEAAYHQCEDSERRYQEDKKTAEQAMSDLADSWLGIGRLRFLARAKLETARQASVALESKEHGRLDELAQQVRDERTSLQRARRQLTTAQDRLRQCESDMSSAQENVLTMQRELEAFLEGKDGSYSNILAQFLEQTTDPDIRDQLSIVLAEAKKDDLLQQRLFANLELGFVDKSEIGAVARALREKHDPEVFFRLIELYHVEFKKRQKEFEREKEKIVTDFLLGVEEAVAAGWLPVNMDRVRRRVSETMIRFADALGTSMNAGYSGIWRIDISSKIPREEWRHTLFHELVHQAVAGRELHVGSYHGGVMKRPLFRRSGLRVMEYSEIGNEIGAQYLPANEAVTEKITLRLLNDPKEELGNYSFEREKLDRIVNASNLETQMLGAYCEDEDVDAPEEERNSKWAAFIGIRDWDSDVREF</sequence>
<dbReference type="Proteomes" id="UP000034846">
    <property type="component" value="Unassembled WGS sequence"/>
</dbReference>
<dbReference type="EMBL" id="LCRD01000025">
    <property type="protein sequence ID" value="KKW30039.1"/>
    <property type="molecule type" value="Genomic_DNA"/>
</dbReference>
<proteinExistence type="predicted"/>
<evidence type="ECO:0000313" key="3">
    <source>
        <dbReference type="Proteomes" id="UP000034846"/>
    </source>
</evidence>
<evidence type="ECO:0000256" key="1">
    <source>
        <dbReference type="SAM" id="Coils"/>
    </source>
</evidence>
<feature type="coiled-coil region" evidence="1">
    <location>
        <begin position="158"/>
        <end position="206"/>
    </location>
</feature>
<feature type="coiled-coil region" evidence="1">
    <location>
        <begin position="77"/>
        <end position="104"/>
    </location>
</feature>
<keyword evidence="1" id="KW-0175">Coiled coil</keyword>
<reference evidence="2 3" key="1">
    <citation type="journal article" date="2015" name="Nature">
        <title>rRNA introns, odd ribosomes, and small enigmatic genomes across a large radiation of phyla.</title>
        <authorList>
            <person name="Brown C.T."/>
            <person name="Hug L.A."/>
            <person name="Thomas B.C."/>
            <person name="Sharon I."/>
            <person name="Castelle C.J."/>
            <person name="Singh A."/>
            <person name="Wilkins M.J."/>
            <person name="Williams K.H."/>
            <person name="Banfield J.F."/>
        </authorList>
    </citation>
    <scope>NUCLEOTIDE SEQUENCE [LARGE SCALE GENOMIC DNA]</scope>
</reference>
<dbReference type="AlphaFoldDB" id="A0A0G2AC89"/>
<accession>A0A0G2AC89</accession>
<comment type="caution">
    <text evidence="2">The sequence shown here is derived from an EMBL/GenBank/DDBJ whole genome shotgun (WGS) entry which is preliminary data.</text>
</comment>
<evidence type="ECO:0000313" key="2">
    <source>
        <dbReference type="EMBL" id="KKW30039.1"/>
    </source>
</evidence>
<protein>
    <submittedName>
        <fullName evidence="2">Uncharacterized protein</fullName>
    </submittedName>
</protein>
<organism evidence="2 3">
    <name type="scientific">Candidatus Uhrbacteria bacterium GW2011_GWD2_52_7</name>
    <dbReference type="NCBI Taxonomy" id="1618989"/>
    <lineage>
        <taxon>Bacteria</taxon>
        <taxon>Candidatus Uhriibacteriota</taxon>
    </lineage>
</organism>